<keyword evidence="9 10" id="KW-0472">Membrane</keyword>
<dbReference type="InterPro" id="IPR023229">
    <property type="entry name" value="T2SS_M_periplasmic_sf"/>
</dbReference>
<keyword evidence="6 10" id="KW-0812">Transmembrane</keyword>
<dbReference type="SUPFAM" id="SSF103054">
    <property type="entry name" value="General secretion pathway protein M, EpsM"/>
    <property type="match status" value="1"/>
</dbReference>
<sequence>MIRQVQNIWNGLNRRERLLVALALGLFALLLFWALIYRPVHQYPARQEQAYKRAVLDLKLMQKAQKQWQAIGGQAGPTPKSLTPDAFRALLTRTAAEKDLAIVRRQPKGDREVSLWFEGVDSTALYGWMSELVNTYNISIARAQINREEPAGVRAMISFRLEGN</sequence>
<dbReference type="GO" id="GO:0015628">
    <property type="term" value="P:protein secretion by the type II secretion system"/>
    <property type="evidence" value="ECO:0007669"/>
    <property type="project" value="InterPro"/>
</dbReference>
<evidence type="ECO:0000256" key="4">
    <source>
        <dbReference type="ARBA" id="ARBA00022475"/>
    </source>
</evidence>
<evidence type="ECO:0000256" key="8">
    <source>
        <dbReference type="ARBA" id="ARBA00022989"/>
    </source>
</evidence>
<keyword evidence="5" id="KW-0997">Cell inner membrane</keyword>
<keyword evidence="8 10" id="KW-1133">Transmembrane helix</keyword>
<proteinExistence type="inferred from homology"/>
<evidence type="ECO:0000256" key="3">
    <source>
        <dbReference type="ARBA" id="ARBA00022448"/>
    </source>
</evidence>
<evidence type="ECO:0000256" key="6">
    <source>
        <dbReference type="ARBA" id="ARBA00022692"/>
    </source>
</evidence>
<evidence type="ECO:0000256" key="9">
    <source>
        <dbReference type="ARBA" id="ARBA00023136"/>
    </source>
</evidence>
<feature type="transmembrane region" description="Helical" evidence="10">
    <location>
        <begin position="18"/>
        <end position="37"/>
    </location>
</feature>
<dbReference type="GO" id="GO:0005886">
    <property type="term" value="C:plasma membrane"/>
    <property type="evidence" value="ECO:0007669"/>
    <property type="project" value="UniProtKB-SubCell"/>
</dbReference>
<evidence type="ECO:0000256" key="2">
    <source>
        <dbReference type="ARBA" id="ARBA00010637"/>
    </source>
</evidence>
<name>A0A7V5NXK2_9PROT</name>
<reference evidence="11" key="1">
    <citation type="journal article" date="2020" name="mSystems">
        <title>Genome- and Community-Level Interaction Insights into Carbon Utilization and Element Cycling Functions of Hydrothermarchaeota in Hydrothermal Sediment.</title>
        <authorList>
            <person name="Zhou Z."/>
            <person name="Liu Y."/>
            <person name="Xu W."/>
            <person name="Pan J."/>
            <person name="Luo Z.H."/>
            <person name="Li M."/>
        </authorList>
    </citation>
    <scope>NUCLEOTIDE SEQUENCE [LARGE SCALE GENOMIC DNA]</scope>
    <source>
        <strain evidence="11">HyVt-538</strain>
    </source>
</reference>
<protein>
    <recommendedName>
        <fullName evidence="12">Type II secretion system protein M</fullName>
    </recommendedName>
</protein>
<dbReference type="Pfam" id="PF04612">
    <property type="entry name" value="T2SSM"/>
    <property type="match status" value="1"/>
</dbReference>
<dbReference type="AlphaFoldDB" id="A0A7V5NXK2"/>
<keyword evidence="4" id="KW-1003">Cell membrane</keyword>
<evidence type="ECO:0000256" key="1">
    <source>
        <dbReference type="ARBA" id="ARBA00004377"/>
    </source>
</evidence>
<comment type="subcellular location">
    <subcellularLocation>
        <location evidence="1">Cell inner membrane</location>
        <topology evidence="1">Single-pass membrane protein</topology>
    </subcellularLocation>
</comment>
<evidence type="ECO:0000256" key="5">
    <source>
        <dbReference type="ARBA" id="ARBA00022519"/>
    </source>
</evidence>
<evidence type="ECO:0008006" key="12">
    <source>
        <dbReference type="Google" id="ProtNLM"/>
    </source>
</evidence>
<dbReference type="Gene3D" id="3.30.1360.100">
    <property type="entry name" value="General secretion pathway protein M, EpsM"/>
    <property type="match status" value="1"/>
</dbReference>
<dbReference type="EMBL" id="DROP01000264">
    <property type="protein sequence ID" value="HHI89089.1"/>
    <property type="molecule type" value="Genomic_DNA"/>
</dbReference>
<comment type="similarity">
    <text evidence="2">Belongs to the GSP M family.</text>
</comment>
<comment type="caution">
    <text evidence="11">The sequence shown here is derived from an EMBL/GenBank/DDBJ whole genome shotgun (WGS) entry which is preliminary data.</text>
</comment>
<organism evidence="11">
    <name type="scientific">Hellea balneolensis</name>
    <dbReference type="NCBI Taxonomy" id="287478"/>
    <lineage>
        <taxon>Bacteria</taxon>
        <taxon>Pseudomonadati</taxon>
        <taxon>Pseudomonadota</taxon>
        <taxon>Alphaproteobacteria</taxon>
        <taxon>Maricaulales</taxon>
        <taxon>Robiginitomaculaceae</taxon>
        <taxon>Hellea</taxon>
    </lineage>
</organism>
<keyword evidence="3" id="KW-0813">Transport</keyword>
<keyword evidence="7" id="KW-0653">Protein transport</keyword>
<dbReference type="Proteomes" id="UP000885806">
    <property type="component" value="Unassembled WGS sequence"/>
</dbReference>
<dbReference type="GO" id="GO:0015627">
    <property type="term" value="C:type II protein secretion system complex"/>
    <property type="evidence" value="ECO:0007669"/>
    <property type="project" value="InterPro"/>
</dbReference>
<evidence type="ECO:0000313" key="11">
    <source>
        <dbReference type="EMBL" id="HHI89089.1"/>
    </source>
</evidence>
<evidence type="ECO:0000256" key="10">
    <source>
        <dbReference type="SAM" id="Phobius"/>
    </source>
</evidence>
<accession>A0A7V5NXK2</accession>
<evidence type="ECO:0000256" key="7">
    <source>
        <dbReference type="ARBA" id="ARBA00022927"/>
    </source>
</evidence>
<gene>
    <name evidence="11" type="ORF">ENK01_03965</name>
</gene>
<dbReference type="InterPro" id="IPR007690">
    <property type="entry name" value="T2SS_GspM"/>
</dbReference>